<dbReference type="AlphaFoldDB" id="A0A7H1JCA5"/>
<gene>
    <name evidence="6" type="ORF">IBG28_12590</name>
</gene>
<dbReference type="EMBL" id="CP061081">
    <property type="protein sequence ID" value="QNT08121.1"/>
    <property type="molecule type" value="Genomic_DNA"/>
</dbReference>
<dbReference type="PROSITE" id="PS51257">
    <property type="entry name" value="PROKAR_LIPOPROTEIN"/>
    <property type="match status" value="1"/>
</dbReference>
<dbReference type="OrthoDB" id="9782229at2"/>
<dbReference type="PANTHER" id="PTHR30329:SF20">
    <property type="entry name" value="EXPORTED PROTEIN"/>
    <property type="match status" value="1"/>
</dbReference>
<proteinExistence type="predicted"/>
<feature type="coiled-coil region" evidence="4">
    <location>
        <begin position="134"/>
        <end position="161"/>
    </location>
</feature>
<keyword evidence="4" id="KW-0175">Coiled coil</keyword>
<evidence type="ECO:0000259" key="5">
    <source>
        <dbReference type="PROSITE" id="PS51123"/>
    </source>
</evidence>
<keyword evidence="2 3" id="KW-0472">Membrane</keyword>
<dbReference type="PANTHER" id="PTHR30329">
    <property type="entry name" value="STATOR ELEMENT OF FLAGELLAR MOTOR COMPLEX"/>
    <property type="match status" value="1"/>
</dbReference>
<dbReference type="SUPFAM" id="SSF103088">
    <property type="entry name" value="OmpA-like"/>
    <property type="match status" value="1"/>
</dbReference>
<dbReference type="Pfam" id="PF00691">
    <property type="entry name" value="OmpA"/>
    <property type="match status" value="1"/>
</dbReference>
<dbReference type="InterPro" id="IPR006665">
    <property type="entry name" value="OmpA-like"/>
</dbReference>
<dbReference type="PROSITE" id="PS51123">
    <property type="entry name" value="OMPA_2"/>
    <property type="match status" value="1"/>
</dbReference>
<keyword evidence="7" id="KW-1185">Reference proteome</keyword>
<dbReference type="CDD" id="cd07185">
    <property type="entry name" value="OmpA_C-like"/>
    <property type="match status" value="1"/>
</dbReference>
<evidence type="ECO:0000256" key="4">
    <source>
        <dbReference type="SAM" id="Coils"/>
    </source>
</evidence>
<dbReference type="Gene3D" id="3.30.1330.60">
    <property type="entry name" value="OmpA-like domain"/>
    <property type="match status" value="1"/>
</dbReference>
<evidence type="ECO:0000256" key="2">
    <source>
        <dbReference type="ARBA" id="ARBA00023136"/>
    </source>
</evidence>
<evidence type="ECO:0000313" key="6">
    <source>
        <dbReference type="EMBL" id="QNT08121.1"/>
    </source>
</evidence>
<dbReference type="InterPro" id="IPR050330">
    <property type="entry name" value="Bact_OuterMem_StrucFunc"/>
</dbReference>
<protein>
    <submittedName>
        <fullName evidence="6">DUF4398 and OmpA-like domain-containing protein</fullName>
    </submittedName>
</protein>
<evidence type="ECO:0000256" key="1">
    <source>
        <dbReference type="ARBA" id="ARBA00004442"/>
    </source>
</evidence>
<comment type="subcellular location">
    <subcellularLocation>
        <location evidence="1">Cell outer membrane</location>
    </subcellularLocation>
</comment>
<dbReference type="KEGG" id="mard:IBG28_12590"/>
<dbReference type="Proteomes" id="UP000516370">
    <property type="component" value="Chromosome"/>
</dbReference>
<sequence>MNNFSKLVGTSTLLIIMAGCSSQATKPDGINQVRAKLTQLQSDSQLIQLAPIEFNEAETAVLSAEQPTGDKALGEHLMLMADRKVGIAEARAESRLLVIQRDGLSKQSDAARLASRTSELKSSRLETAAAKADAEALRVQADAAKDRNKEFQNQLGMLNAKATDRGMVMTLGSLSFATGKAELTTSVLGDLNNLAAFLNNYQDRTITIEGHTDNVGSDALNLKLSESRATAVRDYLVTKGINSGRLTVMPKGKSSPIDTNETALGRQNNRRVEIVISNSVTS</sequence>
<name>A0A7H1JCA5_9GAMM</name>
<feature type="domain" description="OmpA-like" evidence="5">
    <location>
        <begin position="163"/>
        <end position="280"/>
    </location>
</feature>
<dbReference type="PRINTS" id="PR01021">
    <property type="entry name" value="OMPADOMAIN"/>
</dbReference>
<dbReference type="PRINTS" id="PR01023">
    <property type="entry name" value="NAFLGMOTY"/>
</dbReference>
<dbReference type="InterPro" id="IPR006664">
    <property type="entry name" value="OMP_bac"/>
</dbReference>
<evidence type="ECO:0000313" key="7">
    <source>
        <dbReference type="Proteomes" id="UP000516370"/>
    </source>
</evidence>
<reference evidence="6 7" key="1">
    <citation type="submission" date="2020-09" db="EMBL/GenBank/DDBJ databases">
        <title>Complete genome sequence of an Arctic sea ice bacterium Marinomonas arctica BSI20414.</title>
        <authorList>
            <person name="Liao L."/>
            <person name="Chen B."/>
        </authorList>
    </citation>
    <scope>NUCLEOTIDE SEQUENCE [LARGE SCALE GENOMIC DNA]</scope>
    <source>
        <strain evidence="6 7">BSI20414</strain>
    </source>
</reference>
<organism evidence="6 7">
    <name type="scientific">Marinomonas arctica</name>
    <dbReference type="NCBI Taxonomy" id="383750"/>
    <lineage>
        <taxon>Bacteria</taxon>
        <taxon>Pseudomonadati</taxon>
        <taxon>Pseudomonadota</taxon>
        <taxon>Gammaproteobacteria</taxon>
        <taxon>Oceanospirillales</taxon>
        <taxon>Oceanospirillaceae</taxon>
        <taxon>Marinomonas</taxon>
    </lineage>
</organism>
<accession>A0A7H1JCA5</accession>
<evidence type="ECO:0000256" key="3">
    <source>
        <dbReference type="PROSITE-ProRule" id="PRU00473"/>
    </source>
</evidence>
<dbReference type="GO" id="GO:0009279">
    <property type="term" value="C:cell outer membrane"/>
    <property type="evidence" value="ECO:0007669"/>
    <property type="project" value="UniProtKB-SubCell"/>
</dbReference>
<dbReference type="InterPro" id="IPR036737">
    <property type="entry name" value="OmpA-like_sf"/>
</dbReference>